<evidence type="ECO:0000313" key="2">
    <source>
        <dbReference type="Proteomes" id="UP000660675"/>
    </source>
</evidence>
<organism evidence="1 2">
    <name type="scientific">Streptomyces gelaticus</name>
    <dbReference type="NCBI Taxonomy" id="285446"/>
    <lineage>
        <taxon>Bacteria</taxon>
        <taxon>Bacillati</taxon>
        <taxon>Actinomycetota</taxon>
        <taxon>Actinomycetes</taxon>
        <taxon>Kitasatosporales</taxon>
        <taxon>Streptomycetaceae</taxon>
        <taxon>Streptomyces</taxon>
    </lineage>
</organism>
<accession>A0ABQ2VUD7</accession>
<dbReference type="EMBL" id="BMTF01000004">
    <property type="protein sequence ID" value="GGV79696.1"/>
    <property type="molecule type" value="Genomic_DNA"/>
</dbReference>
<proteinExistence type="predicted"/>
<name>A0ABQ2VUD7_9ACTN</name>
<protein>
    <submittedName>
        <fullName evidence="1">Uncharacterized protein</fullName>
    </submittedName>
</protein>
<dbReference type="Pfam" id="PF19463">
    <property type="entry name" value="DUF6000"/>
    <property type="match status" value="1"/>
</dbReference>
<comment type="caution">
    <text evidence="1">The sequence shown here is derived from an EMBL/GenBank/DDBJ whole genome shotgun (WGS) entry which is preliminary data.</text>
</comment>
<dbReference type="RefSeq" id="WP_189542694.1">
    <property type="nucleotide sequence ID" value="NZ_BMTF01000004.1"/>
</dbReference>
<dbReference type="InterPro" id="IPR046042">
    <property type="entry name" value="DUF6000"/>
</dbReference>
<keyword evidence="2" id="KW-1185">Reference proteome</keyword>
<evidence type="ECO:0000313" key="1">
    <source>
        <dbReference type="EMBL" id="GGV79696.1"/>
    </source>
</evidence>
<reference evidence="2" key="1">
    <citation type="journal article" date="2019" name="Int. J. Syst. Evol. Microbiol.">
        <title>The Global Catalogue of Microorganisms (GCM) 10K type strain sequencing project: providing services to taxonomists for standard genome sequencing and annotation.</title>
        <authorList>
            <consortium name="The Broad Institute Genomics Platform"/>
            <consortium name="The Broad Institute Genome Sequencing Center for Infectious Disease"/>
            <person name="Wu L."/>
            <person name="Ma J."/>
        </authorList>
    </citation>
    <scope>NUCLEOTIDE SEQUENCE [LARGE SCALE GENOMIC DNA]</scope>
    <source>
        <strain evidence="2">JCM 4376</strain>
    </source>
</reference>
<sequence length="219" mass="25210">MPSQHPEEIGYGYVIERYVTRKDGYHPRYRELKSGRFLQPGWPHAERFTRHLIDDAATITDAELEAILGYEWRSRLTAAWLIGVGRRATFRERIGDLLLASEFCFSGGAYCFALARFGTHADAEILTTYLDRYLPRTDLRYDQPAALGALLRLDGRLGTHHADRFTEPDGLWDRWVQALAHLQDSPFFTPAERHRWTDLQCDFANGWTRPYPQPPAAAT</sequence>
<gene>
    <name evidence="1" type="ORF">GCM10015535_16870</name>
</gene>
<dbReference type="Proteomes" id="UP000660675">
    <property type="component" value="Unassembled WGS sequence"/>
</dbReference>